<dbReference type="EMBL" id="CH963847">
    <property type="protein sequence ID" value="KRF97754.1"/>
    <property type="molecule type" value="Genomic_DNA"/>
</dbReference>
<sequence>MSYYYDSSSSSSFSSSSYDSYSDNVSDDESSEEEMSFGEGIQIALINIQWTPQELKIMTTDAQIIQNIIMKTLCDHNPDFKKAFGGLSSADSFLDDIQFSLPDKYDLNIELRLPLFLQAVCAYDYSGFVFLHVIGGDYGHRCVQKYNGNYYINRLQLQKWLTNCLSKVMYQLAFVNVSRRRAYSLKYIPRGDEHRFEAIETSGNGRRLCFNFVPSIKFAANQWPRGLDKVPNKNLDWYAKPRNYDKANCQNDSRSFIISAPHWENLALYNKKNLKNSLRLMKAFRQANEMHGQVNYMIKLIYLNEINKKPESYWSQSPGELLICVS</sequence>
<dbReference type="OrthoDB" id="6054650at2759"/>
<evidence type="ECO:0000313" key="4">
    <source>
        <dbReference type="Proteomes" id="UP000007798"/>
    </source>
</evidence>
<name>A0A0Q9WP85_DROWI</name>
<feature type="compositionally biased region" description="Low complexity" evidence="2">
    <location>
        <begin position="1"/>
        <end position="24"/>
    </location>
</feature>
<evidence type="ECO:0000256" key="1">
    <source>
        <dbReference type="ARBA" id="ARBA00008307"/>
    </source>
</evidence>
<evidence type="ECO:0000313" key="3">
    <source>
        <dbReference type="EMBL" id="KRF97754.1"/>
    </source>
</evidence>
<reference evidence="3 4" key="1">
    <citation type="journal article" date="2007" name="Nature">
        <title>Evolution of genes and genomes on the Drosophila phylogeny.</title>
        <authorList>
            <consortium name="Drosophila 12 Genomes Consortium"/>
            <person name="Clark A.G."/>
            <person name="Eisen M.B."/>
            <person name="Smith D.R."/>
            <person name="Bergman C.M."/>
            <person name="Oliver B."/>
            <person name="Markow T.A."/>
            <person name="Kaufman T.C."/>
            <person name="Kellis M."/>
            <person name="Gelbart W."/>
            <person name="Iyer V.N."/>
            <person name="Pollard D.A."/>
            <person name="Sackton T.B."/>
            <person name="Larracuente A.M."/>
            <person name="Singh N.D."/>
            <person name="Abad J.P."/>
            <person name="Abt D.N."/>
            <person name="Adryan B."/>
            <person name="Aguade M."/>
            <person name="Akashi H."/>
            <person name="Anderson W.W."/>
            <person name="Aquadro C.F."/>
            <person name="Ardell D.H."/>
            <person name="Arguello R."/>
            <person name="Artieri C.G."/>
            <person name="Barbash D.A."/>
            <person name="Barker D."/>
            <person name="Barsanti P."/>
            <person name="Batterham P."/>
            <person name="Batzoglou S."/>
            <person name="Begun D."/>
            <person name="Bhutkar A."/>
            <person name="Blanco E."/>
            <person name="Bosak S.A."/>
            <person name="Bradley R.K."/>
            <person name="Brand A.D."/>
            <person name="Brent M.R."/>
            <person name="Brooks A.N."/>
            <person name="Brown R.H."/>
            <person name="Butlin R.K."/>
            <person name="Caggese C."/>
            <person name="Calvi B.R."/>
            <person name="Bernardo de Carvalho A."/>
            <person name="Caspi A."/>
            <person name="Castrezana S."/>
            <person name="Celniker S.E."/>
            <person name="Chang J.L."/>
            <person name="Chapple C."/>
            <person name="Chatterji S."/>
            <person name="Chinwalla A."/>
            <person name="Civetta A."/>
            <person name="Clifton S.W."/>
            <person name="Comeron J.M."/>
            <person name="Costello J.C."/>
            <person name="Coyne J.A."/>
            <person name="Daub J."/>
            <person name="David R.G."/>
            <person name="Delcher A.L."/>
            <person name="Delehaunty K."/>
            <person name="Do C.B."/>
            <person name="Ebling H."/>
            <person name="Edwards K."/>
            <person name="Eickbush T."/>
            <person name="Evans J.D."/>
            <person name="Filipski A."/>
            <person name="Findeiss S."/>
            <person name="Freyhult E."/>
            <person name="Fulton L."/>
            <person name="Fulton R."/>
            <person name="Garcia A.C."/>
            <person name="Gardiner A."/>
            <person name="Garfield D.A."/>
            <person name="Garvin B.E."/>
            <person name="Gibson G."/>
            <person name="Gilbert D."/>
            <person name="Gnerre S."/>
            <person name="Godfrey J."/>
            <person name="Good R."/>
            <person name="Gotea V."/>
            <person name="Gravely B."/>
            <person name="Greenberg A.J."/>
            <person name="Griffiths-Jones S."/>
            <person name="Gross S."/>
            <person name="Guigo R."/>
            <person name="Gustafson E.A."/>
            <person name="Haerty W."/>
            <person name="Hahn M.W."/>
            <person name="Halligan D.L."/>
            <person name="Halpern A.L."/>
            <person name="Halter G.M."/>
            <person name="Han M.V."/>
            <person name="Heger A."/>
            <person name="Hillier L."/>
            <person name="Hinrichs A.S."/>
            <person name="Holmes I."/>
            <person name="Hoskins R.A."/>
            <person name="Hubisz M.J."/>
            <person name="Hultmark D."/>
            <person name="Huntley M.A."/>
            <person name="Jaffe D.B."/>
            <person name="Jagadeeshan S."/>
            <person name="Jeck W.R."/>
            <person name="Johnson J."/>
            <person name="Jones C.D."/>
            <person name="Jordan W.C."/>
            <person name="Karpen G.H."/>
            <person name="Kataoka E."/>
            <person name="Keightley P.D."/>
            <person name="Kheradpour P."/>
            <person name="Kirkness E.F."/>
            <person name="Koerich L.B."/>
            <person name="Kristiansen K."/>
            <person name="Kudrna D."/>
            <person name="Kulathinal R.J."/>
            <person name="Kumar S."/>
            <person name="Kwok R."/>
            <person name="Lander E."/>
            <person name="Langley C.H."/>
            <person name="Lapoint R."/>
            <person name="Lazzaro B.P."/>
            <person name="Lee S.J."/>
            <person name="Levesque L."/>
            <person name="Li R."/>
            <person name="Lin C.F."/>
            <person name="Lin M.F."/>
            <person name="Lindblad-Toh K."/>
            <person name="Llopart A."/>
            <person name="Long M."/>
            <person name="Low L."/>
            <person name="Lozovsky E."/>
            <person name="Lu J."/>
            <person name="Luo M."/>
            <person name="Machado C.A."/>
            <person name="Makalowski W."/>
            <person name="Marzo M."/>
            <person name="Matsuda M."/>
            <person name="Matzkin L."/>
            <person name="McAllister B."/>
            <person name="McBride C.S."/>
            <person name="McKernan B."/>
            <person name="McKernan K."/>
            <person name="Mendez-Lago M."/>
            <person name="Minx P."/>
            <person name="Mollenhauer M.U."/>
            <person name="Montooth K."/>
            <person name="Mount S.M."/>
            <person name="Mu X."/>
            <person name="Myers E."/>
            <person name="Negre B."/>
            <person name="Newfeld S."/>
            <person name="Nielsen R."/>
            <person name="Noor M.A."/>
            <person name="O'Grady P."/>
            <person name="Pachter L."/>
            <person name="Papaceit M."/>
            <person name="Parisi M.J."/>
            <person name="Parisi M."/>
            <person name="Parts L."/>
            <person name="Pedersen J.S."/>
            <person name="Pesole G."/>
            <person name="Phillippy A.M."/>
            <person name="Ponting C.P."/>
            <person name="Pop M."/>
            <person name="Porcelli D."/>
            <person name="Powell J.R."/>
            <person name="Prohaska S."/>
            <person name="Pruitt K."/>
            <person name="Puig M."/>
            <person name="Quesneville H."/>
            <person name="Ram K.R."/>
            <person name="Rand D."/>
            <person name="Rasmussen M.D."/>
            <person name="Reed L.K."/>
            <person name="Reenan R."/>
            <person name="Reily A."/>
            <person name="Remington K.A."/>
            <person name="Rieger T.T."/>
            <person name="Ritchie M.G."/>
            <person name="Robin C."/>
            <person name="Rogers Y.H."/>
            <person name="Rohde C."/>
            <person name="Rozas J."/>
            <person name="Rubenfield M.J."/>
            <person name="Ruiz A."/>
            <person name="Russo S."/>
            <person name="Salzberg S.L."/>
            <person name="Sanchez-Gracia A."/>
            <person name="Saranga D.J."/>
            <person name="Sato H."/>
            <person name="Schaeffer S.W."/>
            <person name="Schatz M.C."/>
            <person name="Schlenke T."/>
            <person name="Schwartz R."/>
            <person name="Segarra C."/>
            <person name="Singh R.S."/>
            <person name="Sirot L."/>
            <person name="Sirota M."/>
            <person name="Sisneros N.B."/>
            <person name="Smith C.D."/>
            <person name="Smith T.F."/>
            <person name="Spieth J."/>
            <person name="Stage D.E."/>
            <person name="Stark A."/>
            <person name="Stephan W."/>
            <person name="Strausberg R.L."/>
            <person name="Strempel S."/>
            <person name="Sturgill D."/>
            <person name="Sutton G."/>
            <person name="Sutton G.G."/>
            <person name="Tao W."/>
            <person name="Teichmann S."/>
            <person name="Tobari Y.N."/>
            <person name="Tomimura Y."/>
            <person name="Tsolas J.M."/>
            <person name="Valente V.L."/>
            <person name="Venter E."/>
            <person name="Venter J.C."/>
            <person name="Vicario S."/>
            <person name="Vieira F.G."/>
            <person name="Vilella A.J."/>
            <person name="Villasante A."/>
            <person name="Walenz B."/>
            <person name="Wang J."/>
            <person name="Wasserman M."/>
            <person name="Watts T."/>
            <person name="Wilson D."/>
            <person name="Wilson R.K."/>
            <person name="Wing R.A."/>
            <person name="Wolfner M.F."/>
            <person name="Wong A."/>
            <person name="Wong G.K."/>
            <person name="Wu C.I."/>
            <person name="Wu G."/>
            <person name="Yamamoto D."/>
            <person name="Yang H.P."/>
            <person name="Yang S.P."/>
            <person name="Yorke J.A."/>
            <person name="Yoshida K."/>
            <person name="Zdobnov E."/>
            <person name="Zhang P."/>
            <person name="Zhang Y."/>
            <person name="Zimin A.V."/>
            <person name="Baldwin J."/>
            <person name="Abdouelleil A."/>
            <person name="Abdulkadir J."/>
            <person name="Abebe A."/>
            <person name="Abera B."/>
            <person name="Abreu J."/>
            <person name="Acer S.C."/>
            <person name="Aftuck L."/>
            <person name="Alexander A."/>
            <person name="An P."/>
            <person name="Anderson E."/>
            <person name="Anderson S."/>
            <person name="Arachi H."/>
            <person name="Azer M."/>
            <person name="Bachantsang P."/>
            <person name="Barry A."/>
            <person name="Bayul T."/>
            <person name="Berlin A."/>
            <person name="Bessette D."/>
            <person name="Bloom T."/>
            <person name="Blye J."/>
            <person name="Boguslavskiy L."/>
            <person name="Bonnet C."/>
            <person name="Boukhgalter B."/>
            <person name="Bourzgui I."/>
            <person name="Brown A."/>
            <person name="Cahill P."/>
            <person name="Channer S."/>
            <person name="Cheshatsang Y."/>
            <person name="Chuda L."/>
            <person name="Citroen M."/>
            <person name="Collymore A."/>
            <person name="Cooke P."/>
            <person name="Costello M."/>
            <person name="D'Aco K."/>
            <person name="Daza R."/>
            <person name="De Haan G."/>
            <person name="DeGray S."/>
            <person name="DeMaso C."/>
            <person name="Dhargay N."/>
            <person name="Dooley K."/>
            <person name="Dooley E."/>
            <person name="Doricent M."/>
            <person name="Dorje P."/>
            <person name="Dorjee K."/>
            <person name="Dupes A."/>
            <person name="Elong R."/>
            <person name="Falk J."/>
            <person name="Farina A."/>
            <person name="Faro S."/>
            <person name="Ferguson D."/>
            <person name="Fisher S."/>
            <person name="Foley C.D."/>
            <person name="Franke A."/>
            <person name="Friedrich D."/>
            <person name="Gadbois L."/>
            <person name="Gearin G."/>
            <person name="Gearin C.R."/>
            <person name="Giannoukos G."/>
            <person name="Goode T."/>
            <person name="Graham J."/>
            <person name="Grandbois E."/>
            <person name="Grewal S."/>
            <person name="Gyaltsen K."/>
            <person name="Hafez N."/>
            <person name="Hagos B."/>
            <person name="Hall J."/>
            <person name="Henson C."/>
            <person name="Hollinger A."/>
            <person name="Honan T."/>
            <person name="Huard M.D."/>
            <person name="Hughes L."/>
            <person name="Hurhula B."/>
            <person name="Husby M.E."/>
            <person name="Kamat A."/>
            <person name="Kanga B."/>
            <person name="Kashin S."/>
            <person name="Khazanovich D."/>
            <person name="Kisner P."/>
            <person name="Lance K."/>
            <person name="Lara M."/>
            <person name="Lee W."/>
            <person name="Lennon N."/>
            <person name="Letendre F."/>
            <person name="LeVine R."/>
            <person name="Lipovsky A."/>
            <person name="Liu X."/>
            <person name="Liu J."/>
            <person name="Liu S."/>
            <person name="Lokyitsang T."/>
            <person name="Lokyitsang Y."/>
            <person name="Lubonja R."/>
            <person name="Lui A."/>
            <person name="MacDonald P."/>
            <person name="Magnisalis V."/>
            <person name="Maru K."/>
            <person name="Matthews C."/>
            <person name="McCusker W."/>
            <person name="McDonough S."/>
            <person name="Mehta T."/>
            <person name="Meldrim J."/>
            <person name="Meneus L."/>
            <person name="Mihai O."/>
            <person name="Mihalev A."/>
            <person name="Mihova T."/>
            <person name="Mittelman R."/>
            <person name="Mlenga V."/>
            <person name="Montmayeur A."/>
            <person name="Mulrain L."/>
            <person name="Navidi A."/>
            <person name="Naylor J."/>
            <person name="Negash T."/>
            <person name="Nguyen T."/>
            <person name="Nguyen N."/>
            <person name="Nicol R."/>
            <person name="Norbu C."/>
            <person name="Norbu N."/>
            <person name="Novod N."/>
            <person name="O'Neill B."/>
            <person name="Osman S."/>
            <person name="Markiewicz E."/>
            <person name="Oyono O.L."/>
            <person name="Patti C."/>
            <person name="Phunkhang P."/>
            <person name="Pierre F."/>
            <person name="Priest M."/>
            <person name="Raghuraman S."/>
            <person name="Rege F."/>
            <person name="Reyes R."/>
            <person name="Rise C."/>
            <person name="Rogov P."/>
            <person name="Ross K."/>
            <person name="Ryan E."/>
            <person name="Settipalli S."/>
            <person name="Shea T."/>
            <person name="Sherpa N."/>
            <person name="Shi L."/>
            <person name="Shih D."/>
            <person name="Sparrow T."/>
            <person name="Spaulding J."/>
            <person name="Stalker J."/>
            <person name="Stange-Thomann N."/>
            <person name="Stavropoulos S."/>
            <person name="Stone C."/>
            <person name="Strader C."/>
            <person name="Tesfaye S."/>
            <person name="Thomson T."/>
            <person name="Thoulutsang Y."/>
            <person name="Thoulutsang D."/>
            <person name="Topham K."/>
            <person name="Topping I."/>
            <person name="Tsamla T."/>
            <person name="Vassiliev H."/>
            <person name="Vo A."/>
            <person name="Wangchuk T."/>
            <person name="Wangdi T."/>
            <person name="Weiand M."/>
            <person name="Wilkinson J."/>
            <person name="Wilson A."/>
            <person name="Yadav S."/>
            <person name="Young G."/>
            <person name="Yu Q."/>
            <person name="Zembek L."/>
            <person name="Zhong D."/>
            <person name="Zimmer A."/>
            <person name="Zwirko Z."/>
            <person name="Jaffe D.B."/>
            <person name="Alvarez P."/>
            <person name="Brockman W."/>
            <person name="Butler J."/>
            <person name="Chin C."/>
            <person name="Gnerre S."/>
            <person name="Grabherr M."/>
            <person name="Kleber M."/>
            <person name="Mauceli E."/>
            <person name="MacCallum I."/>
        </authorList>
    </citation>
    <scope>NUCLEOTIDE SEQUENCE [LARGE SCALE GENOMIC DNA]</scope>
    <source>
        <strain evidence="4">Tucson 14030-0811.24</strain>
    </source>
</reference>
<dbReference type="Proteomes" id="UP000007798">
    <property type="component" value="Unassembled WGS sequence"/>
</dbReference>
<evidence type="ECO:0000256" key="2">
    <source>
        <dbReference type="SAM" id="MobiDB-lite"/>
    </source>
</evidence>
<dbReference type="Gene3D" id="3.30.460.90">
    <property type="match status" value="1"/>
</dbReference>
<keyword evidence="4" id="KW-1185">Reference proteome</keyword>
<dbReference type="AlphaFoldDB" id="A0A0Q9WP85"/>
<protein>
    <submittedName>
        <fullName evidence="3">Uncharacterized protein</fullName>
    </submittedName>
</protein>
<comment type="similarity">
    <text evidence="1">Belongs to the mab-21 family.</text>
</comment>
<accession>A0A0Q9WP85</accession>
<dbReference type="PANTHER" id="PTHR10656:SF42">
    <property type="entry name" value="CYCLIC GMP-AMP SYNTHASE-LIKE PROTEIN-RELATED"/>
    <property type="match status" value="1"/>
</dbReference>
<feature type="region of interest" description="Disordered" evidence="2">
    <location>
        <begin position="1"/>
        <end position="32"/>
    </location>
</feature>
<organism evidence="3 4">
    <name type="scientific">Drosophila willistoni</name>
    <name type="common">Fruit fly</name>
    <dbReference type="NCBI Taxonomy" id="7260"/>
    <lineage>
        <taxon>Eukaryota</taxon>
        <taxon>Metazoa</taxon>
        <taxon>Ecdysozoa</taxon>
        <taxon>Arthropoda</taxon>
        <taxon>Hexapoda</taxon>
        <taxon>Insecta</taxon>
        <taxon>Pterygota</taxon>
        <taxon>Neoptera</taxon>
        <taxon>Endopterygota</taxon>
        <taxon>Diptera</taxon>
        <taxon>Brachycera</taxon>
        <taxon>Muscomorpha</taxon>
        <taxon>Ephydroidea</taxon>
        <taxon>Drosophilidae</taxon>
        <taxon>Drosophila</taxon>
        <taxon>Sophophora</taxon>
    </lineage>
</organism>
<dbReference type="InParanoid" id="A0A0Q9WP85"/>
<gene>
    <name evidence="3" type="primary">Dwil\GK27589</name>
    <name evidence="3" type="ORF">Dwil_GK27589</name>
</gene>
<proteinExistence type="inferred from homology"/>
<dbReference type="KEGG" id="dwi:26529591"/>
<dbReference type="PANTHER" id="PTHR10656">
    <property type="entry name" value="CELL FATE DETERMINING PROTEIN MAB21-RELATED"/>
    <property type="match status" value="1"/>
</dbReference>